<dbReference type="EMBL" id="QETA01000001">
    <property type="protein sequence ID" value="PWF25473.1"/>
    <property type="molecule type" value="Genomic_DNA"/>
</dbReference>
<evidence type="ECO:0000259" key="6">
    <source>
        <dbReference type="PROSITE" id="PS50893"/>
    </source>
</evidence>
<keyword evidence="3" id="KW-0472">Membrane</keyword>
<dbReference type="InterPro" id="IPR050166">
    <property type="entry name" value="ABC_transporter_ATP-bind"/>
</dbReference>
<evidence type="ECO:0000313" key="8">
    <source>
        <dbReference type="Proteomes" id="UP000245212"/>
    </source>
</evidence>
<dbReference type="SUPFAM" id="SSF52540">
    <property type="entry name" value="P-loop containing nucleoside triphosphate hydrolases"/>
    <property type="match status" value="1"/>
</dbReference>
<dbReference type="Pfam" id="PF00005">
    <property type="entry name" value="ABC_tran"/>
    <property type="match status" value="1"/>
</dbReference>
<dbReference type="RefSeq" id="WP_109060876.1">
    <property type="nucleotide sequence ID" value="NZ_QETA01000001.1"/>
</dbReference>
<dbReference type="PROSITE" id="PS00211">
    <property type="entry name" value="ABC_TRANSPORTER_1"/>
    <property type="match status" value="1"/>
</dbReference>
<reference evidence="8" key="1">
    <citation type="submission" date="2018-05" db="EMBL/GenBank/DDBJ databases">
        <authorList>
            <person name="Li Y."/>
        </authorList>
    </citation>
    <scope>NUCLEOTIDE SEQUENCE [LARGE SCALE GENOMIC DNA]</scope>
    <source>
        <strain evidence="8">3d-2-2</strain>
    </source>
</reference>
<name>A0A2V1K5G2_9BURK</name>
<dbReference type="PANTHER" id="PTHR42788">
    <property type="entry name" value="TAURINE IMPORT ATP-BINDING PROTEIN-RELATED"/>
    <property type="match status" value="1"/>
</dbReference>
<comment type="similarity">
    <text evidence="1">Belongs to the ABC transporter superfamily.</text>
</comment>
<gene>
    <name evidence="7" type="ORF">DD235_04920</name>
</gene>
<keyword evidence="3" id="KW-1003">Cell membrane</keyword>
<keyword evidence="4" id="KW-0547">Nucleotide-binding</keyword>
<feature type="domain" description="ABC transporter" evidence="6">
    <location>
        <begin position="33"/>
        <end position="255"/>
    </location>
</feature>
<dbReference type="SMART" id="SM00382">
    <property type="entry name" value="AAA"/>
    <property type="match status" value="1"/>
</dbReference>
<sequence>MNTHQSMPPEAGDCITRHDAALLRDAVPDGAGLRLRGISHRYGLTEVLQHIDFAMMPGESVALVGPSGCGKSTLMHVIAGLLVPDQGKVENDFLSLGCMFQQPRLLPWRAVLDNIALGLRARGVSFEARRRLAAALAARMELSVNDYDKYPHELSGGMQSRVALARALAVDPDLLLLDEPFSALDVGLRAEMHRLVRGYIEDRHCSMLMITHDMMEAVRLADRIVMMATPGRIVHVQRLDCAWAQRDDVWVHRTAGELMQVEAVRRGFELECEA</sequence>
<comment type="caution">
    <text evidence="7">The sequence shown here is derived from an EMBL/GenBank/DDBJ whole genome shotgun (WGS) entry which is preliminary data.</text>
</comment>
<organism evidence="7 8">
    <name type="scientific">Corticimicrobacter populi</name>
    <dbReference type="NCBI Taxonomy" id="2175229"/>
    <lineage>
        <taxon>Bacteria</taxon>
        <taxon>Pseudomonadati</taxon>
        <taxon>Pseudomonadota</taxon>
        <taxon>Betaproteobacteria</taxon>
        <taxon>Burkholderiales</taxon>
        <taxon>Alcaligenaceae</taxon>
        <taxon>Corticimicrobacter</taxon>
    </lineage>
</organism>
<evidence type="ECO:0000256" key="4">
    <source>
        <dbReference type="ARBA" id="ARBA00022741"/>
    </source>
</evidence>
<dbReference type="InterPro" id="IPR017871">
    <property type="entry name" value="ABC_transporter-like_CS"/>
</dbReference>
<keyword evidence="8" id="KW-1185">Reference proteome</keyword>
<dbReference type="GO" id="GO:0005524">
    <property type="term" value="F:ATP binding"/>
    <property type="evidence" value="ECO:0007669"/>
    <property type="project" value="UniProtKB-KW"/>
</dbReference>
<dbReference type="Proteomes" id="UP000245212">
    <property type="component" value="Unassembled WGS sequence"/>
</dbReference>
<dbReference type="InterPro" id="IPR027417">
    <property type="entry name" value="P-loop_NTPase"/>
</dbReference>
<evidence type="ECO:0000256" key="5">
    <source>
        <dbReference type="ARBA" id="ARBA00022840"/>
    </source>
</evidence>
<keyword evidence="5 7" id="KW-0067">ATP-binding</keyword>
<dbReference type="PANTHER" id="PTHR42788:SF13">
    <property type="entry name" value="ALIPHATIC SULFONATES IMPORT ATP-BINDING PROTEIN SSUB"/>
    <property type="match status" value="1"/>
</dbReference>
<dbReference type="PROSITE" id="PS50893">
    <property type="entry name" value="ABC_TRANSPORTER_2"/>
    <property type="match status" value="1"/>
</dbReference>
<evidence type="ECO:0000256" key="1">
    <source>
        <dbReference type="ARBA" id="ARBA00005417"/>
    </source>
</evidence>
<dbReference type="AlphaFoldDB" id="A0A2V1K5G2"/>
<dbReference type="InterPro" id="IPR003439">
    <property type="entry name" value="ABC_transporter-like_ATP-bd"/>
</dbReference>
<keyword evidence="2" id="KW-0813">Transport</keyword>
<protein>
    <submittedName>
        <fullName evidence="7">ABC transporter ATP-binding protein</fullName>
    </submittedName>
</protein>
<evidence type="ECO:0000256" key="3">
    <source>
        <dbReference type="ARBA" id="ARBA00022475"/>
    </source>
</evidence>
<dbReference type="Gene3D" id="3.40.50.300">
    <property type="entry name" value="P-loop containing nucleotide triphosphate hydrolases"/>
    <property type="match status" value="1"/>
</dbReference>
<evidence type="ECO:0000313" key="7">
    <source>
        <dbReference type="EMBL" id="PWF25473.1"/>
    </source>
</evidence>
<evidence type="ECO:0000256" key="2">
    <source>
        <dbReference type="ARBA" id="ARBA00022448"/>
    </source>
</evidence>
<dbReference type="InterPro" id="IPR003593">
    <property type="entry name" value="AAA+_ATPase"/>
</dbReference>
<proteinExistence type="inferred from homology"/>
<accession>A0A2V1K5G2</accession>
<dbReference type="GO" id="GO:0016887">
    <property type="term" value="F:ATP hydrolysis activity"/>
    <property type="evidence" value="ECO:0007669"/>
    <property type="project" value="InterPro"/>
</dbReference>